<dbReference type="InterPro" id="IPR036318">
    <property type="entry name" value="FAD-bd_PCMH-like_sf"/>
</dbReference>
<organism evidence="6 7">
    <name type="scientific">candidate division MSBL1 archaeon SCGC-AAA259E17</name>
    <dbReference type="NCBI Taxonomy" id="1698263"/>
    <lineage>
        <taxon>Archaea</taxon>
        <taxon>Methanobacteriati</taxon>
        <taxon>Methanobacteriota</taxon>
        <taxon>candidate division MSBL1</taxon>
    </lineage>
</organism>
<feature type="domain" description="FAD-binding PCMH-type" evidence="5">
    <location>
        <begin position="37"/>
        <end position="219"/>
    </location>
</feature>
<dbReference type="Gene3D" id="3.30.465.10">
    <property type="match status" value="1"/>
</dbReference>
<keyword evidence="7" id="KW-1185">Reference proteome</keyword>
<proteinExistence type="predicted"/>
<dbReference type="FunFam" id="1.10.45.10:FF:000001">
    <property type="entry name" value="D-lactate dehydrogenase mitochondrial"/>
    <property type="match status" value="1"/>
</dbReference>
<evidence type="ECO:0000313" key="7">
    <source>
        <dbReference type="Proteomes" id="UP000070373"/>
    </source>
</evidence>
<dbReference type="PATRIC" id="fig|1698263.3.peg.420"/>
<evidence type="ECO:0000259" key="5">
    <source>
        <dbReference type="PROSITE" id="PS51387"/>
    </source>
</evidence>
<dbReference type="GO" id="GO:0016491">
    <property type="term" value="F:oxidoreductase activity"/>
    <property type="evidence" value="ECO:0007669"/>
    <property type="project" value="UniProtKB-KW"/>
</dbReference>
<dbReference type="EMBL" id="LHXN01000017">
    <property type="protein sequence ID" value="KXA93060.1"/>
    <property type="molecule type" value="Genomic_DNA"/>
</dbReference>
<dbReference type="SUPFAM" id="SSF55103">
    <property type="entry name" value="FAD-linked oxidases, C-terminal domain"/>
    <property type="match status" value="1"/>
</dbReference>
<dbReference type="Gene3D" id="3.30.70.2740">
    <property type="match status" value="1"/>
</dbReference>
<dbReference type="InterPro" id="IPR016167">
    <property type="entry name" value="FAD-bd_PCMH_sub1"/>
</dbReference>
<evidence type="ECO:0000256" key="2">
    <source>
        <dbReference type="ARBA" id="ARBA00022630"/>
    </source>
</evidence>
<keyword evidence="4" id="KW-0560">Oxidoreductase</keyword>
<reference evidence="6 7" key="1">
    <citation type="journal article" date="2016" name="Sci. Rep.">
        <title>Metabolic traits of an uncultured archaeal lineage -MSBL1- from brine pools of the Red Sea.</title>
        <authorList>
            <person name="Mwirichia R."/>
            <person name="Alam I."/>
            <person name="Rashid M."/>
            <person name="Vinu M."/>
            <person name="Ba-Alawi W."/>
            <person name="Anthony Kamau A."/>
            <person name="Kamanda Ngugi D."/>
            <person name="Goker M."/>
            <person name="Klenk H.P."/>
            <person name="Bajic V."/>
            <person name="Stingl U."/>
        </authorList>
    </citation>
    <scope>NUCLEOTIDE SEQUENCE [LARGE SCALE GENOMIC DNA]</scope>
    <source>
        <strain evidence="6">SCGC-AAA259E17</strain>
    </source>
</reference>
<evidence type="ECO:0000256" key="3">
    <source>
        <dbReference type="ARBA" id="ARBA00022827"/>
    </source>
</evidence>
<dbReference type="SUPFAM" id="SSF56176">
    <property type="entry name" value="FAD-binding/transporter-associated domain-like"/>
    <property type="match status" value="1"/>
</dbReference>
<dbReference type="InterPro" id="IPR004113">
    <property type="entry name" value="FAD-bd_oxidored_4_C"/>
</dbReference>
<dbReference type="Gene3D" id="1.10.45.10">
    <property type="entry name" value="Vanillyl-alcohol Oxidase, Chain A, domain 4"/>
    <property type="match status" value="1"/>
</dbReference>
<dbReference type="InterPro" id="IPR016171">
    <property type="entry name" value="Vanillyl_alc_oxidase_C-sub2"/>
</dbReference>
<dbReference type="PANTHER" id="PTHR42934:SF2">
    <property type="entry name" value="GLYCOLATE OXIDASE SUBUNIT GLCD"/>
    <property type="match status" value="1"/>
</dbReference>
<comment type="caution">
    <text evidence="6">The sequence shown here is derived from an EMBL/GenBank/DDBJ whole genome shotgun (WGS) entry which is preliminary data.</text>
</comment>
<dbReference type="Pfam" id="PF02913">
    <property type="entry name" value="FAD-oxidase_C"/>
    <property type="match status" value="1"/>
</dbReference>
<evidence type="ECO:0000313" key="6">
    <source>
        <dbReference type="EMBL" id="KXA93060.1"/>
    </source>
</evidence>
<dbReference type="PROSITE" id="PS51387">
    <property type="entry name" value="FAD_PCMH"/>
    <property type="match status" value="1"/>
</dbReference>
<dbReference type="Gene3D" id="3.30.70.2190">
    <property type="match status" value="1"/>
</dbReference>
<dbReference type="Pfam" id="PF01565">
    <property type="entry name" value="FAD_binding_4"/>
    <property type="match status" value="1"/>
</dbReference>
<sequence>MKDSIVKELENLIGEDWVIDDERLMEDYLSDETPSPVRPEADRDVILVKPKNSQEISEILKYANRKSISVVPRGAGTGLCGAAVPVQSSIILSMERLNDLIEVDEDNFTMTCQAGVTLEDILERVRESETLFFPPHPGDEGAQVGGLVVENAGGARAVKYGVLRNYVRGMEVVLPTGEITSLGGKVIKNNTGLDLMHLLIGSEGTLGIVSRVTLRLYPEPQASVSLIVPFEGRHEAIGTVPQILKQGMIPLAMEYMERDLVEKSAEHIGKKWPVREGDAYLYLVLTGQDKDSLYSKCERINETCDSRGSQDVLVAERRKDEEKILDIRSNIYTALEPESADILDVTVPITEIGRLLDEIDSIAEEHDLDIPVYGHAGDGNLHPHIRLKDGRKPSNMERIKDEIYEKTIDLGGVITGEHGIGKTRVKNLPQALDDHQISLMKKIKKVFDPNNILNPKTVVDIDED</sequence>
<dbReference type="GO" id="GO:0071949">
    <property type="term" value="F:FAD binding"/>
    <property type="evidence" value="ECO:0007669"/>
    <property type="project" value="InterPro"/>
</dbReference>
<dbReference type="InterPro" id="IPR016169">
    <property type="entry name" value="FAD-bd_PCMH_sub2"/>
</dbReference>
<keyword evidence="3" id="KW-0274">FAD</keyword>
<name>A0A133UFX9_9EURY</name>
<dbReference type="AlphaFoldDB" id="A0A133UFX9"/>
<dbReference type="InterPro" id="IPR016164">
    <property type="entry name" value="FAD-linked_Oxase-like_C"/>
</dbReference>
<dbReference type="InterPro" id="IPR051914">
    <property type="entry name" value="FAD-linked_OxidoTrans_Type4"/>
</dbReference>
<dbReference type="InterPro" id="IPR006094">
    <property type="entry name" value="Oxid_FAD_bind_N"/>
</dbReference>
<comment type="cofactor">
    <cofactor evidence="1">
        <name>FAD</name>
        <dbReference type="ChEBI" id="CHEBI:57692"/>
    </cofactor>
</comment>
<dbReference type="Proteomes" id="UP000070373">
    <property type="component" value="Unassembled WGS sequence"/>
</dbReference>
<dbReference type="InterPro" id="IPR016166">
    <property type="entry name" value="FAD-bd_PCMH"/>
</dbReference>
<dbReference type="Gene3D" id="3.30.43.10">
    <property type="entry name" value="Uridine Diphospho-n-acetylenolpyruvylglucosamine Reductase, domain 2"/>
    <property type="match status" value="1"/>
</dbReference>
<accession>A0A133UFX9</accession>
<dbReference type="PANTHER" id="PTHR42934">
    <property type="entry name" value="GLYCOLATE OXIDASE SUBUNIT GLCD"/>
    <property type="match status" value="1"/>
</dbReference>
<evidence type="ECO:0000256" key="4">
    <source>
        <dbReference type="ARBA" id="ARBA00023002"/>
    </source>
</evidence>
<keyword evidence="2" id="KW-0285">Flavoprotein</keyword>
<protein>
    <recommendedName>
        <fullName evidence="5">FAD-binding PCMH-type domain-containing protein</fullName>
    </recommendedName>
</protein>
<evidence type="ECO:0000256" key="1">
    <source>
        <dbReference type="ARBA" id="ARBA00001974"/>
    </source>
</evidence>
<gene>
    <name evidence="6" type="ORF">AKJ64_01505</name>
</gene>